<accession>A0A1T5P8K7</accession>
<evidence type="ECO:0000313" key="2">
    <source>
        <dbReference type="Proteomes" id="UP000190166"/>
    </source>
</evidence>
<dbReference type="STRING" id="393003.SAMN05660461_4964"/>
<name>A0A1T5P8K7_9BACT</name>
<evidence type="ECO:0000313" key="1">
    <source>
        <dbReference type="EMBL" id="SKD09085.1"/>
    </source>
</evidence>
<reference evidence="1 2" key="1">
    <citation type="submission" date="2017-02" db="EMBL/GenBank/DDBJ databases">
        <authorList>
            <person name="Peterson S.W."/>
        </authorList>
    </citation>
    <scope>NUCLEOTIDE SEQUENCE [LARGE SCALE GENOMIC DNA]</scope>
    <source>
        <strain evidence="1 2">DSM 18108</strain>
    </source>
</reference>
<keyword evidence="2" id="KW-1185">Reference proteome</keyword>
<dbReference type="AlphaFoldDB" id="A0A1T5P8K7"/>
<evidence type="ECO:0008006" key="3">
    <source>
        <dbReference type="Google" id="ProtNLM"/>
    </source>
</evidence>
<dbReference type="Proteomes" id="UP000190166">
    <property type="component" value="Unassembled WGS sequence"/>
</dbReference>
<dbReference type="InterPro" id="IPR011043">
    <property type="entry name" value="Gal_Oxase/kelch_b-propeller"/>
</dbReference>
<organism evidence="1 2">
    <name type="scientific">Chitinophaga ginsengisegetis</name>
    <dbReference type="NCBI Taxonomy" id="393003"/>
    <lineage>
        <taxon>Bacteria</taxon>
        <taxon>Pseudomonadati</taxon>
        <taxon>Bacteroidota</taxon>
        <taxon>Chitinophagia</taxon>
        <taxon>Chitinophagales</taxon>
        <taxon>Chitinophagaceae</taxon>
        <taxon>Chitinophaga</taxon>
    </lineage>
</organism>
<protein>
    <recommendedName>
        <fullName evidence="3">WG containing repeat-containing protein</fullName>
    </recommendedName>
</protein>
<dbReference type="SUPFAM" id="SSF50965">
    <property type="entry name" value="Galactose oxidase, central domain"/>
    <property type="match status" value="1"/>
</dbReference>
<sequence length="255" mass="29069">MTEQLFIIDADVKLRDVDTDSYGNYIAITEKNEIIAPFFRTQLPENYLSFRVRRLTDSLFLVLSIPTKGEHNALIYDCEGKLQLSFFAGTGIEEVLVFKDKIVFTYFDEGVFGDDGPNLEGLAVFNFRGEMLYGFNSNANWLIADCYCACKLDQNTVLFYPYTDFQVISLNLKTFAWKQYETPADFRGAHSMVYNCGQVILHGTYENKTNFFLWNIAGKEVTKFGTFDGGLKGLEEGKFMTLKSNGFSIINPLEE</sequence>
<dbReference type="RefSeq" id="WP_079472228.1">
    <property type="nucleotide sequence ID" value="NZ_FUZZ01000004.1"/>
</dbReference>
<gene>
    <name evidence="1" type="ORF">SAMN05660461_4964</name>
</gene>
<proteinExistence type="predicted"/>
<dbReference type="EMBL" id="FUZZ01000004">
    <property type="protein sequence ID" value="SKD09085.1"/>
    <property type="molecule type" value="Genomic_DNA"/>
</dbReference>